<keyword evidence="2" id="KW-1185">Reference proteome</keyword>
<accession>A0A327RRV6</accession>
<sequence length="224" mass="26531">MIVAGTLTDKDWKELACTLKPEENENWGNAFHFFEERIRTRYLEPIQSILDMEKYEGEGFAVVNLQCSLIETIESFINGWVYSNETKNGLIKYKWHHKKNVVRNSQNNYLNNVDIFISFFSKRRPFKEKLICGKDFFKDVRCGLLHETQTKNGWVIRKDFSKISSYACENGEKIIYRDQFQKDLKKVISYHKKAIIEGAEFDKKISTKDLRENFKAKFNHLCTQ</sequence>
<dbReference type="RefSeq" id="WP_111626032.1">
    <property type="nucleotide sequence ID" value="NZ_QLLQ01000023.1"/>
</dbReference>
<evidence type="ECO:0000313" key="1">
    <source>
        <dbReference type="EMBL" id="RAJ19161.1"/>
    </source>
</evidence>
<protein>
    <submittedName>
        <fullName evidence="1">Uncharacterized protein</fullName>
    </submittedName>
</protein>
<evidence type="ECO:0000313" key="2">
    <source>
        <dbReference type="Proteomes" id="UP000248987"/>
    </source>
</evidence>
<gene>
    <name evidence="1" type="ORF">LX77_03614</name>
</gene>
<organism evidence="1 2">
    <name type="scientific">Gelidibacter algens</name>
    <dbReference type="NCBI Taxonomy" id="49280"/>
    <lineage>
        <taxon>Bacteria</taxon>
        <taxon>Pseudomonadati</taxon>
        <taxon>Bacteroidota</taxon>
        <taxon>Flavobacteriia</taxon>
        <taxon>Flavobacteriales</taxon>
        <taxon>Flavobacteriaceae</taxon>
        <taxon>Gelidibacter</taxon>
    </lineage>
</organism>
<comment type="caution">
    <text evidence="1">The sequence shown here is derived from an EMBL/GenBank/DDBJ whole genome shotgun (WGS) entry which is preliminary data.</text>
</comment>
<dbReference type="AlphaFoldDB" id="A0A327RRV6"/>
<name>A0A327RRV6_9FLAO</name>
<dbReference type="EMBL" id="QLLQ01000023">
    <property type="protein sequence ID" value="RAJ19161.1"/>
    <property type="molecule type" value="Genomic_DNA"/>
</dbReference>
<dbReference type="Proteomes" id="UP000248987">
    <property type="component" value="Unassembled WGS sequence"/>
</dbReference>
<reference evidence="1 2" key="1">
    <citation type="submission" date="2018-06" db="EMBL/GenBank/DDBJ databases">
        <title>Genomic Encyclopedia of Archaeal and Bacterial Type Strains, Phase II (KMG-II): from individual species to whole genera.</title>
        <authorList>
            <person name="Goeker M."/>
        </authorList>
    </citation>
    <scope>NUCLEOTIDE SEQUENCE [LARGE SCALE GENOMIC DNA]</scope>
    <source>
        <strain evidence="1 2">DSM 12408</strain>
    </source>
</reference>
<proteinExistence type="predicted"/>